<evidence type="ECO:0000313" key="3">
    <source>
        <dbReference type="EMBL" id="MEN2789919.1"/>
    </source>
</evidence>
<keyword evidence="4" id="KW-1185">Reference proteome</keyword>
<dbReference type="Gene3D" id="1.10.10.1320">
    <property type="entry name" value="Anti-sigma factor, zinc-finger domain"/>
    <property type="match status" value="1"/>
</dbReference>
<evidence type="ECO:0000256" key="1">
    <source>
        <dbReference type="SAM" id="Phobius"/>
    </source>
</evidence>
<keyword evidence="1" id="KW-0472">Membrane</keyword>
<dbReference type="Proteomes" id="UP001419910">
    <property type="component" value="Unassembled WGS sequence"/>
</dbReference>
<dbReference type="Pfam" id="PF13490">
    <property type="entry name" value="zf-HC2"/>
    <property type="match status" value="1"/>
</dbReference>
<keyword evidence="1" id="KW-1133">Transmembrane helix</keyword>
<evidence type="ECO:0000259" key="2">
    <source>
        <dbReference type="Pfam" id="PF13490"/>
    </source>
</evidence>
<dbReference type="RefSeq" id="WP_343891295.1">
    <property type="nucleotide sequence ID" value="NZ_BAAAEH010000040.1"/>
</dbReference>
<dbReference type="InterPro" id="IPR041916">
    <property type="entry name" value="Anti_sigma_zinc_sf"/>
</dbReference>
<name>A0ABU9Y281_9SPHN</name>
<gene>
    <name evidence="3" type="ORF">ABC974_09805</name>
</gene>
<sequence length="209" mass="22298">MADIVHLHEDPHERARKLLPWYANGTLEPGEAALVEEHLAACAECREALEMDRALGKQGADSQLDVEQGWAAMRDRLTATRDRPAAPVRLLRRSIPIGWAIAAQAIAATLILALALPSHPPTGNPAYHALGAVPTVAAGNIIIQFRPDTTERDMRSALQRAEARLVGGPTAGGAYLLAVPAARRPDALRQLRATSGIVLAEPIDRGDGS</sequence>
<organism evidence="3 4">
    <name type="scientific">Sphingomonas oligophenolica</name>
    <dbReference type="NCBI Taxonomy" id="301154"/>
    <lineage>
        <taxon>Bacteria</taxon>
        <taxon>Pseudomonadati</taxon>
        <taxon>Pseudomonadota</taxon>
        <taxon>Alphaproteobacteria</taxon>
        <taxon>Sphingomonadales</taxon>
        <taxon>Sphingomonadaceae</taxon>
        <taxon>Sphingomonas</taxon>
    </lineage>
</organism>
<protein>
    <submittedName>
        <fullName evidence="3">Zf-HC2 domain-containing protein</fullName>
    </submittedName>
</protein>
<comment type="caution">
    <text evidence="3">The sequence shown here is derived from an EMBL/GenBank/DDBJ whole genome shotgun (WGS) entry which is preliminary data.</text>
</comment>
<dbReference type="InterPro" id="IPR027383">
    <property type="entry name" value="Znf_put"/>
</dbReference>
<proteinExistence type="predicted"/>
<feature type="transmembrane region" description="Helical" evidence="1">
    <location>
        <begin position="127"/>
        <end position="145"/>
    </location>
</feature>
<feature type="transmembrane region" description="Helical" evidence="1">
    <location>
        <begin position="97"/>
        <end position="115"/>
    </location>
</feature>
<evidence type="ECO:0000313" key="4">
    <source>
        <dbReference type="Proteomes" id="UP001419910"/>
    </source>
</evidence>
<keyword evidence="1" id="KW-0812">Transmembrane</keyword>
<feature type="domain" description="Putative zinc-finger" evidence="2">
    <location>
        <begin position="14"/>
        <end position="46"/>
    </location>
</feature>
<dbReference type="EMBL" id="JBDIME010000006">
    <property type="protein sequence ID" value="MEN2789919.1"/>
    <property type="molecule type" value="Genomic_DNA"/>
</dbReference>
<accession>A0ABU9Y281</accession>
<reference evidence="3 4" key="1">
    <citation type="submission" date="2024-05" db="EMBL/GenBank/DDBJ databases">
        <authorList>
            <person name="Liu Q."/>
            <person name="Xin Y.-H."/>
        </authorList>
    </citation>
    <scope>NUCLEOTIDE SEQUENCE [LARGE SCALE GENOMIC DNA]</scope>
    <source>
        <strain evidence="3 4">CGMCC 1.10181</strain>
    </source>
</reference>